<evidence type="ECO:0000313" key="3">
    <source>
        <dbReference type="Proteomes" id="UP000317422"/>
    </source>
</evidence>
<dbReference type="OrthoDB" id="3821358at2"/>
<dbReference type="Proteomes" id="UP000317422">
    <property type="component" value="Unassembled WGS sequence"/>
</dbReference>
<dbReference type="EMBL" id="VFQC01000001">
    <property type="protein sequence ID" value="TQN32224.1"/>
    <property type="molecule type" value="Genomic_DNA"/>
</dbReference>
<evidence type="ECO:0000259" key="1">
    <source>
        <dbReference type="Pfam" id="PF21806"/>
    </source>
</evidence>
<evidence type="ECO:0000313" key="2">
    <source>
        <dbReference type="EMBL" id="TQN32224.1"/>
    </source>
</evidence>
<sequence>MTGIPNGRPIGWDEVEQLFVDFRFTAFRLETLQTYGSEYESEHFQNFISEEQQGIPASVGVTDWDAEVEAGIAAGRRYERVHVVTEPLTDYVRFECAWGYRRSIASGEDVRILPVTEGDWPDGLPHLDFWLFDSRQLLWMNFAEDSSLVSTELVDDPEWIVAANTWRDHAMQRSIPFVEYETRFDTYMHPR</sequence>
<dbReference type="Pfam" id="PF21806">
    <property type="entry name" value="DUF6879"/>
    <property type="match status" value="1"/>
</dbReference>
<dbReference type="InterPro" id="IPR049244">
    <property type="entry name" value="DUF6879"/>
</dbReference>
<dbReference type="AlphaFoldDB" id="A0A543NKA4"/>
<accession>A0A543NKA4</accession>
<proteinExistence type="predicted"/>
<gene>
    <name evidence="2" type="ORF">FHX37_2174</name>
</gene>
<organism evidence="2 3">
    <name type="scientific">Haloactinospora alba</name>
    <dbReference type="NCBI Taxonomy" id="405555"/>
    <lineage>
        <taxon>Bacteria</taxon>
        <taxon>Bacillati</taxon>
        <taxon>Actinomycetota</taxon>
        <taxon>Actinomycetes</taxon>
        <taxon>Streptosporangiales</taxon>
        <taxon>Nocardiopsidaceae</taxon>
        <taxon>Haloactinospora</taxon>
    </lineage>
</organism>
<protein>
    <recommendedName>
        <fullName evidence="1">DUF6879 domain-containing protein</fullName>
    </recommendedName>
</protein>
<keyword evidence="3" id="KW-1185">Reference proteome</keyword>
<reference evidence="2 3" key="1">
    <citation type="submission" date="2019-06" db="EMBL/GenBank/DDBJ databases">
        <title>Sequencing the genomes of 1000 actinobacteria strains.</title>
        <authorList>
            <person name="Klenk H.-P."/>
        </authorList>
    </citation>
    <scope>NUCLEOTIDE SEQUENCE [LARGE SCALE GENOMIC DNA]</scope>
    <source>
        <strain evidence="2 3">DSM 45015</strain>
    </source>
</reference>
<dbReference type="RefSeq" id="WP_141923751.1">
    <property type="nucleotide sequence ID" value="NZ_VFQC01000001.1"/>
</dbReference>
<name>A0A543NKA4_9ACTN</name>
<comment type="caution">
    <text evidence="2">The sequence shown here is derived from an EMBL/GenBank/DDBJ whole genome shotgun (WGS) entry which is preliminary data.</text>
</comment>
<feature type="domain" description="DUF6879" evidence="1">
    <location>
        <begin position="13"/>
        <end position="181"/>
    </location>
</feature>